<name>A0A6I6SIT3_9GAMM</name>
<evidence type="ECO:0000256" key="2">
    <source>
        <dbReference type="ARBA" id="ARBA00007703"/>
    </source>
</evidence>
<keyword evidence="4" id="KW-0969">Cilium</keyword>
<dbReference type="InterPro" id="IPR007809">
    <property type="entry name" value="FlgN-like"/>
</dbReference>
<dbReference type="KEGG" id="htx:EKK97_13710"/>
<evidence type="ECO:0000256" key="1">
    <source>
        <dbReference type="ARBA" id="ARBA00002397"/>
    </source>
</evidence>
<dbReference type="Gene3D" id="1.20.58.300">
    <property type="entry name" value="FlgN-like"/>
    <property type="match status" value="1"/>
</dbReference>
<comment type="function">
    <text evidence="1">Required for the efficient initiation of filament assembly.</text>
</comment>
<evidence type="ECO:0000256" key="3">
    <source>
        <dbReference type="ARBA" id="ARBA00022795"/>
    </source>
</evidence>
<gene>
    <name evidence="4" type="ORF">EKK97_13710</name>
</gene>
<comment type="similarity">
    <text evidence="2">Belongs to the FlgN family.</text>
</comment>
<dbReference type="OrthoDB" id="6238586at2"/>
<dbReference type="Proteomes" id="UP000464013">
    <property type="component" value="Chromosome"/>
</dbReference>
<dbReference type="AlphaFoldDB" id="A0A6I6SIT3"/>
<proteinExistence type="inferred from homology"/>
<keyword evidence="5" id="KW-1185">Reference proteome</keyword>
<dbReference type="SUPFAM" id="SSF140566">
    <property type="entry name" value="FlgN-like"/>
    <property type="match status" value="1"/>
</dbReference>
<dbReference type="EMBL" id="CP035042">
    <property type="protein sequence ID" value="QHC50429.1"/>
    <property type="molecule type" value="Genomic_DNA"/>
</dbReference>
<protein>
    <submittedName>
        <fullName evidence="4">Flagellar protein FlgN</fullName>
    </submittedName>
</protein>
<keyword evidence="4" id="KW-0966">Cell projection</keyword>
<accession>A0A6I6SIT3</accession>
<dbReference type="Pfam" id="PF05130">
    <property type="entry name" value="FlgN"/>
    <property type="match status" value="1"/>
</dbReference>
<sequence>MSLAKLLQEQQRRLGGIIELLERERTLLADADLDGKALADIAERKQELLSRVEASETLRQGVQRRLGYADGAAGAHQAAVDAGCGQAWKQTLELTREAQRLNALNGKLVSLRMEQNTNLLDMIHRVAEKTTYRSSGRVAAQSGRIDASV</sequence>
<keyword evidence="4" id="KW-0282">Flagellum</keyword>
<evidence type="ECO:0000313" key="5">
    <source>
        <dbReference type="Proteomes" id="UP000464013"/>
    </source>
</evidence>
<dbReference type="RefSeq" id="WP_159552661.1">
    <property type="nucleotide sequence ID" value="NZ_CP035042.1"/>
</dbReference>
<dbReference type="GO" id="GO:0044780">
    <property type="term" value="P:bacterial-type flagellum assembly"/>
    <property type="evidence" value="ECO:0007669"/>
    <property type="project" value="InterPro"/>
</dbReference>
<keyword evidence="3" id="KW-1005">Bacterial flagellum biogenesis</keyword>
<dbReference type="InterPro" id="IPR036679">
    <property type="entry name" value="FlgN-like_sf"/>
</dbReference>
<organism evidence="4 5">
    <name type="scientific">Billgrantia tianxiuensis</name>
    <dbReference type="NCBI Taxonomy" id="2497861"/>
    <lineage>
        <taxon>Bacteria</taxon>
        <taxon>Pseudomonadati</taxon>
        <taxon>Pseudomonadota</taxon>
        <taxon>Gammaproteobacteria</taxon>
        <taxon>Oceanospirillales</taxon>
        <taxon>Halomonadaceae</taxon>
        <taxon>Billgrantia</taxon>
    </lineage>
</organism>
<evidence type="ECO:0000313" key="4">
    <source>
        <dbReference type="EMBL" id="QHC50429.1"/>
    </source>
</evidence>
<reference evidence="4 5" key="1">
    <citation type="submission" date="2019-01" db="EMBL/GenBank/DDBJ databases">
        <title>Complete genome of a denitifying bacterium Halomons sp. BC-M4-5.</title>
        <authorList>
            <person name="Wang L."/>
            <person name="Shao Z."/>
        </authorList>
    </citation>
    <scope>NUCLEOTIDE SEQUENCE [LARGE SCALE GENOMIC DNA]</scope>
    <source>
        <strain evidence="4 5">BC-M4-5</strain>
    </source>
</reference>